<dbReference type="AlphaFoldDB" id="A0A0E1W9C8"/>
<evidence type="ECO:0000313" key="1">
    <source>
        <dbReference type="EMBL" id="EET06172.1"/>
    </source>
</evidence>
<dbReference type="EMBL" id="CM000832">
    <property type="protein sequence ID" value="EET06172.1"/>
    <property type="molecule type" value="Genomic_DNA"/>
</dbReference>
<accession>A0A0E1W9C8</accession>
<dbReference type="Proteomes" id="UP000001812">
    <property type="component" value="Chromosome I"/>
</dbReference>
<reference evidence="1" key="1">
    <citation type="submission" date="2009-05" db="EMBL/GenBank/DDBJ databases">
        <authorList>
            <person name="Harkins D.M."/>
            <person name="DeShazer D."/>
            <person name="Woods D.E."/>
            <person name="Brinkac L.M."/>
            <person name="Brown K.A."/>
            <person name="Hung G.C."/>
            <person name="Tuanyok A."/>
            <person name="Zhang B."/>
            <person name="Nierman W.C."/>
        </authorList>
    </citation>
    <scope>NUCLEOTIDE SEQUENCE [LARGE SCALE GENOMIC DNA]</scope>
    <source>
        <strain evidence="1">1710a</strain>
    </source>
</reference>
<protein>
    <submittedName>
        <fullName evidence="1">Uncharacterized protein</fullName>
    </submittedName>
</protein>
<gene>
    <name evidence="1" type="ORF">BURPS1710A_2206</name>
</gene>
<name>A0A0E1W9C8_BURPE</name>
<dbReference type="HOGENOM" id="CLU_215248_0_0_4"/>
<proteinExistence type="predicted"/>
<sequence length="39" mass="4277">MIADGARESRPARAMLSARRVSLDSTVTVQARRSGISFR</sequence>
<organism evidence="1">
    <name type="scientific">Burkholderia pseudomallei 1710a</name>
    <dbReference type="NCBI Taxonomy" id="320371"/>
    <lineage>
        <taxon>Bacteria</taxon>
        <taxon>Pseudomonadati</taxon>
        <taxon>Pseudomonadota</taxon>
        <taxon>Betaproteobacteria</taxon>
        <taxon>Burkholderiales</taxon>
        <taxon>Burkholderiaceae</taxon>
        <taxon>Burkholderia</taxon>
        <taxon>pseudomallei group</taxon>
    </lineage>
</organism>